<dbReference type="RefSeq" id="WP_133683958.1">
    <property type="nucleotide sequence ID" value="NZ_SNZP01000019.1"/>
</dbReference>
<dbReference type="NCBIfam" id="TIGR03918">
    <property type="entry name" value="GTP_HydF"/>
    <property type="match status" value="1"/>
</dbReference>
<evidence type="ECO:0000259" key="1">
    <source>
        <dbReference type="Pfam" id="PF01926"/>
    </source>
</evidence>
<comment type="caution">
    <text evidence="4">The sequence shown here is derived from an EMBL/GenBank/DDBJ whole genome shotgun (WGS) entry which is preliminary data.</text>
</comment>
<dbReference type="PANTHER" id="PTHR42714:SF6">
    <property type="entry name" value="TRANSLATION INITIATION FACTOR IF-2"/>
    <property type="match status" value="1"/>
</dbReference>
<dbReference type="Pfam" id="PF01926">
    <property type="entry name" value="MMR_HSR1"/>
    <property type="match status" value="1"/>
</dbReference>
<dbReference type="Pfam" id="PF18133">
    <property type="entry name" value="HydF_tetramer"/>
    <property type="match status" value="1"/>
</dbReference>
<dbReference type="InterPro" id="IPR005225">
    <property type="entry name" value="Small_GTP-bd"/>
</dbReference>
<dbReference type="PANTHER" id="PTHR42714">
    <property type="entry name" value="TRNA MODIFICATION GTPASE GTPBP3"/>
    <property type="match status" value="1"/>
</dbReference>
<gene>
    <name evidence="4" type="ORF">DFP86_11947</name>
</gene>
<feature type="domain" description="Hydrogen maturase F dimerization" evidence="2">
    <location>
        <begin position="178"/>
        <end position="276"/>
    </location>
</feature>
<dbReference type="Gene3D" id="3.40.50.11410">
    <property type="match status" value="1"/>
</dbReference>
<sequence length="412" mass="44623">MQDTPKGLRLHIGLFGRRNVGKSSLMNALVGQSVSIVSDLAGTTTDPVEKTLEMAPLGPIVFVDTAGLDDVGAVGEMRKQRSLQVLDRVDLGIVVATPEGLTDYERDVMALLTERKTPFLLVFNKCDLGAPPTECLAELDRDKVVHVRASATEAQALDQIKEALFHLAPENPVDEPRLIGDLLSPGDTVVLVVPIDLGAPKGRLILPQVQTIRDVLDSDASCVVVKERELADTLSKMTVRPRIVVCDSQVVLKASADTPPEIPLTTFSILMSRFKGDMIRLAHGAGAINALRPGDRVLITESCSHHSLADDIGRVKIPRWLRQFAGGDLQTDVVAGKDFPDDLSPYALVVQCGGCMVTRKMVLHRQYLAGRQNVPMTNYGMAISQVQGVLERTLACFPAALDAFRSGARRPN</sequence>
<dbReference type="InterPro" id="IPR027417">
    <property type="entry name" value="P-loop_NTPase"/>
</dbReference>
<evidence type="ECO:0000259" key="2">
    <source>
        <dbReference type="Pfam" id="PF18128"/>
    </source>
</evidence>
<dbReference type="GO" id="GO:0005737">
    <property type="term" value="C:cytoplasm"/>
    <property type="evidence" value="ECO:0007669"/>
    <property type="project" value="TreeGrafter"/>
</dbReference>
<dbReference type="NCBIfam" id="TIGR00231">
    <property type="entry name" value="small_GTP"/>
    <property type="match status" value="1"/>
</dbReference>
<keyword evidence="5" id="KW-1185">Reference proteome</keyword>
<proteinExistence type="predicted"/>
<name>A0A4R7AWQ0_9NEIS</name>
<protein>
    <submittedName>
        <fullName evidence="4">Iron-only hydrogenase maturation protein HydF</fullName>
    </submittedName>
</protein>
<accession>A0A4R7AWQ0</accession>
<dbReference type="InterPro" id="IPR041606">
    <property type="entry name" value="HydF_dimer"/>
</dbReference>
<dbReference type="InterPro" id="IPR006073">
    <property type="entry name" value="GTP-bd"/>
</dbReference>
<dbReference type="CDD" id="cd00880">
    <property type="entry name" value="Era_like"/>
    <property type="match status" value="1"/>
</dbReference>
<evidence type="ECO:0000313" key="4">
    <source>
        <dbReference type="EMBL" id="TDR71464.1"/>
    </source>
</evidence>
<dbReference type="InterPro" id="IPR023873">
    <property type="entry name" value="FeFe-hyd_GTPase_HydF"/>
</dbReference>
<dbReference type="AlphaFoldDB" id="A0A4R7AWQ0"/>
<evidence type="ECO:0000259" key="3">
    <source>
        <dbReference type="Pfam" id="PF18133"/>
    </source>
</evidence>
<dbReference type="Proteomes" id="UP000295611">
    <property type="component" value="Unassembled WGS sequence"/>
</dbReference>
<evidence type="ECO:0000313" key="5">
    <source>
        <dbReference type="Proteomes" id="UP000295611"/>
    </source>
</evidence>
<dbReference type="GO" id="GO:0002098">
    <property type="term" value="P:tRNA wobble uridine modification"/>
    <property type="evidence" value="ECO:0007669"/>
    <property type="project" value="TreeGrafter"/>
</dbReference>
<reference evidence="4 5" key="1">
    <citation type="submission" date="2019-03" db="EMBL/GenBank/DDBJ databases">
        <title>Genomic Encyclopedia of Type Strains, Phase III (KMG-III): the genomes of soil and plant-associated and newly described type strains.</title>
        <authorList>
            <person name="Whitman W."/>
        </authorList>
    </citation>
    <scope>NUCLEOTIDE SEQUENCE [LARGE SCALE GENOMIC DNA]</scope>
    <source>
        <strain evidence="4 5">CECT 8976</strain>
    </source>
</reference>
<organism evidence="4 5">
    <name type="scientific">Paludibacterium purpuratum</name>
    <dbReference type="NCBI Taxonomy" id="1144873"/>
    <lineage>
        <taxon>Bacteria</taxon>
        <taxon>Pseudomonadati</taxon>
        <taxon>Pseudomonadota</taxon>
        <taxon>Betaproteobacteria</taxon>
        <taxon>Neisseriales</taxon>
        <taxon>Chromobacteriaceae</taxon>
        <taxon>Paludibacterium</taxon>
    </lineage>
</organism>
<dbReference type="GO" id="GO:0005525">
    <property type="term" value="F:GTP binding"/>
    <property type="evidence" value="ECO:0007669"/>
    <property type="project" value="InterPro"/>
</dbReference>
<dbReference type="Gene3D" id="3.40.50.300">
    <property type="entry name" value="P-loop containing nucleotide triphosphate hydrolases"/>
    <property type="match status" value="1"/>
</dbReference>
<dbReference type="SUPFAM" id="SSF52540">
    <property type="entry name" value="P-loop containing nucleoside triphosphate hydrolases"/>
    <property type="match status" value="1"/>
</dbReference>
<dbReference type="EMBL" id="SNZP01000019">
    <property type="protein sequence ID" value="TDR71464.1"/>
    <property type="molecule type" value="Genomic_DNA"/>
</dbReference>
<feature type="domain" description="G" evidence="1">
    <location>
        <begin position="12"/>
        <end position="125"/>
    </location>
</feature>
<dbReference type="InterPro" id="IPR040644">
    <property type="entry name" value="HydF_tetramer"/>
</dbReference>
<feature type="domain" description="Hydrogen maturase F tetramerization" evidence="3">
    <location>
        <begin position="282"/>
        <end position="395"/>
    </location>
</feature>
<dbReference type="Pfam" id="PF18128">
    <property type="entry name" value="HydF_dimer"/>
    <property type="match status" value="1"/>
</dbReference>
<dbReference type="GO" id="GO:0030488">
    <property type="term" value="P:tRNA methylation"/>
    <property type="evidence" value="ECO:0007669"/>
    <property type="project" value="TreeGrafter"/>
</dbReference>
<dbReference type="OrthoDB" id="9811338at2"/>
<dbReference type="Gene3D" id="3.40.50.11420">
    <property type="match status" value="1"/>
</dbReference>